<name>A0A835C638_9FABA</name>
<dbReference type="EMBL" id="JAAIUW010000005">
    <property type="protein sequence ID" value="KAF7833486.1"/>
    <property type="molecule type" value="Genomic_DNA"/>
</dbReference>
<sequence>MQRRPHELRLLQMREQDSRYAREAEWVVSGGACTTQWVLFAVRGRWVQMMAATAAVVESLGDDGSGRVEGSSRTEREGGNIHASHPLIPSTLHHHLHSSSPFTLQLTPLPLLRQPPHTTP</sequence>
<reference evidence="2" key="1">
    <citation type="submission" date="2020-09" db="EMBL/GenBank/DDBJ databases">
        <title>Genome-Enabled Discovery of Anthraquinone Biosynthesis in Senna tora.</title>
        <authorList>
            <person name="Kang S.-H."/>
            <person name="Pandey R.P."/>
            <person name="Lee C.-M."/>
            <person name="Sim J.-S."/>
            <person name="Jeong J.-T."/>
            <person name="Choi B.-S."/>
            <person name="Jung M."/>
            <person name="Ginzburg D."/>
            <person name="Zhao K."/>
            <person name="Won S.Y."/>
            <person name="Oh T.-J."/>
            <person name="Yu Y."/>
            <person name="Kim N.-H."/>
            <person name="Lee O.R."/>
            <person name="Lee T.-H."/>
            <person name="Bashyal P."/>
            <person name="Kim T.-S."/>
            <person name="Lee W.-H."/>
            <person name="Kawkins C."/>
            <person name="Kim C.-K."/>
            <person name="Kim J.S."/>
            <person name="Ahn B.O."/>
            <person name="Rhee S.Y."/>
            <person name="Sohng J.K."/>
        </authorList>
    </citation>
    <scope>NUCLEOTIDE SEQUENCE</scope>
    <source>
        <tissue evidence="2">Leaf</tissue>
    </source>
</reference>
<evidence type="ECO:0000313" key="3">
    <source>
        <dbReference type="Proteomes" id="UP000634136"/>
    </source>
</evidence>
<comment type="caution">
    <text evidence="2">The sequence shown here is derived from an EMBL/GenBank/DDBJ whole genome shotgun (WGS) entry which is preliminary data.</text>
</comment>
<gene>
    <name evidence="2" type="ORF">G2W53_015819</name>
</gene>
<organism evidence="2 3">
    <name type="scientific">Senna tora</name>
    <dbReference type="NCBI Taxonomy" id="362788"/>
    <lineage>
        <taxon>Eukaryota</taxon>
        <taxon>Viridiplantae</taxon>
        <taxon>Streptophyta</taxon>
        <taxon>Embryophyta</taxon>
        <taxon>Tracheophyta</taxon>
        <taxon>Spermatophyta</taxon>
        <taxon>Magnoliopsida</taxon>
        <taxon>eudicotyledons</taxon>
        <taxon>Gunneridae</taxon>
        <taxon>Pentapetalae</taxon>
        <taxon>rosids</taxon>
        <taxon>fabids</taxon>
        <taxon>Fabales</taxon>
        <taxon>Fabaceae</taxon>
        <taxon>Caesalpinioideae</taxon>
        <taxon>Cassia clade</taxon>
        <taxon>Senna</taxon>
    </lineage>
</organism>
<protein>
    <submittedName>
        <fullName evidence="2">Cysteine-rich repeat secretory protein 11</fullName>
    </submittedName>
</protein>
<evidence type="ECO:0000313" key="2">
    <source>
        <dbReference type="EMBL" id="KAF7833486.1"/>
    </source>
</evidence>
<evidence type="ECO:0000256" key="1">
    <source>
        <dbReference type="SAM" id="MobiDB-lite"/>
    </source>
</evidence>
<keyword evidence="3" id="KW-1185">Reference proteome</keyword>
<dbReference type="Proteomes" id="UP000634136">
    <property type="component" value="Unassembled WGS sequence"/>
</dbReference>
<accession>A0A835C638</accession>
<proteinExistence type="predicted"/>
<feature type="region of interest" description="Disordered" evidence="1">
    <location>
        <begin position="61"/>
        <end position="96"/>
    </location>
</feature>
<feature type="compositionally biased region" description="Basic and acidic residues" evidence="1">
    <location>
        <begin position="64"/>
        <end position="79"/>
    </location>
</feature>
<dbReference type="AlphaFoldDB" id="A0A835C638"/>